<evidence type="ECO:0000313" key="3">
    <source>
        <dbReference type="Proteomes" id="UP000027138"/>
    </source>
</evidence>
<evidence type="ECO:0000259" key="1">
    <source>
        <dbReference type="PROSITE" id="PS50181"/>
    </source>
</evidence>
<dbReference type="Gene3D" id="1.20.1280.50">
    <property type="match status" value="1"/>
</dbReference>
<organism evidence="2 3">
    <name type="scientific">Jatropha curcas</name>
    <name type="common">Barbados nut</name>
    <dbReference type="NCBI Taxonomy" id="180498"/>
    <lineage>
        <taxon>Eukaryota</taxon>
        <taxon>Viridiplantae</taxon>
        <taxon>Streptophyta</taxon>
        <taxon>Embryophyta</taxon>
        <taxon>Tracheophyta</taxon>
        <taxon>Spermatophyta</taxon>
        <taxon>Magnoliopsida</taxon>
        <taxon>eudicotyledons</taxon>
        <taxon>Gunneridae</taxon>
        <taxon>Pentapetalae</taxon>
        <taxon>rosids</taxon>
        <taxon>fabids</taxon>
        <taxon>Malpighiales</taxon>
        <taxon>Euphorbiaceae</taxon>
        <taxon>Crotonoideae</taxon>
        <taxon>Jatropheae</taxon>
        <taxon>Jatropha</taxon>
    </lineage>
</organism>
<dbReference type="PROSITE" id="PS50181">
    <property type="entry name" value="FBOX"/>
    <property type="match status" value="1"/>
</dbReference>
<feature type="domain" description="F-box" evidence="1">
    <location>
        <begin position="112"/>
        <end position="158"/>
    </location>
</feature>
<keyword evidence="3" id="KW-1185">Reference proteome</keyword>
<dbReference type="InterPro" id="IPR036047">
    <property type="entry name" value="F-box-like_dom_sf"/>
</dbReference>
<evidence type="ECO:0000313" key="2">
    <source>
        <dbReference type="EMBL" id="KDP22200.1"/>
    </source>
</evidence>
<dbReference type="EMBL" id="KK915447">
    <property type="protein sequence ID" value="KDP22200.1"/>
    <property type="molecule type" value="Genomic_DNA"/>
</dbReference>
<dbReference type="SUPFAM" id="SSF81383">
    <property type="entry name" value="F-box domain"/>
    <property type="match status" value="1"/>
</dbReference>
<gene>
    <name evidence="2" type="ORF">JCGZ_26031</name>
</gene>
<dbReference type="Proteomes" id="UP000027138">
    <property type="component" value="Unassembled WGS sequence"/>
</dbReference>
<dbReference type="Pfam" id="PF12937">
    <property type="entry name" value="F-box-like"/>
    <property type="match status" value="1"/>
</dbReference>
<accession>A0A067JQE8</accession>
<proteinExistence type="predicted"/>
<reference evidence="2 3" key="1">
    <citation type="journal article" date="2014" name="PLoS ONE">
        <title>Global Analysis of Gene Expression Profiles in Physic Nut (Jatropha curcas L.) Seedlings Exposed to Salt Stress.</title>
        <authorList>
            <person name="Zhang L."/>
            <person name="Zhang C."/>
            <person name="Wu P."/>
            <person name="Chen Y."/>
            <person name="Li M."/>
            <person name="Jiang H."/>
            <person name="Wu G."/>
        </authorList>
    </citation>
    <scope>NUCLEOTIDE SEQUENCE [LARGE SCALE GENOMIC DNA]</scope>
    <source>
        <strain evidence="3">cv. GZQX0401</strain>
        <tissue evidence="2">Young leaves</tissue>
    </source>
</reference>
<protein>
    <recommendedName>
        <fullName evidence="1">F-box domain-containing protein</fullName>
    </recommendedName>
</protein>
<dbReference type="SMART" id="SM00256">
    <property type="entry name" value="FBOX"/>
    <property type="match status" value="1"/>
</dbReference>
<dbReference type="Pfam" id="PF24104">
    <property type="entry name" value="At5g52880_ARM"/>
    <property type="match status" value="1"/>
</dbReference>
<dbReference type="AlphaFoldDB" id="A0A067JQE8"/>
<dbReference type="CDD" id="cd09917">
    <property type="entry name" value="F-box_SF"/>
    <property type="match status" value="1"/>
</dbReference>
<sequence length="300" mass="34159">MSKPIERYQKLAFKEALSTTHHYPIACKDLSLIIRQAYNKLPKNLQFVLFQDTLAAFRLLPGMQTRNAVSAAHLLLQSAEAVFPKQRKNLAVAEFKHAKVAHKRRHKAHQEEESTTELPQDVLLHIFSFLDIHSLVSVSLVCWSWNFAAGNNQLWQSQYATFFGSKRGSSSTREQQNDRREKNKELTLLQKNKITTTSIDWREAFKEMYIGNSSKRLTANRGYCGQCETIVWLDAMKCCNGDSGNQRIIPVSSHQVVEYLLNGSSSIMSSSDSEDSDSEPDEGYIPRLWAYPKNIDLAKA</sequence>
<dbReference type="OrthoDB" id="10257471at2759"/>
<dbReference type="STRING" id="180498.A0A067JQE8"/>
<dbReference type="InterPro" id="IPR001810">
    <property type="entry name" value="F-box_dom"/>
</dbReference>
<name>A0A067JQE8_JATCU</name>
<dbReference type="PANTHER" id="PTHR47744:SF1">
    <property type="entry name" value="OS05G0526300 PROTEIN"/>
    <property type="match status" value="1"/>
</dbReference>
<dbReference type="InterPro" id="IPR057039">
    <property type="entry name" value="At5g52880_ARM"/>
</dbReference>
<dbReference type="PANTHER" id="PTHR47744">
    <property type="entry name" value="OS05G0526300 PROTEIN"/>
    <property type="match status" value="1"/>
</dbReference>